<evidence type="ECO:0000313" key="7">
    <source>
        <dbReference type="Proteomes" id="UP000030689"/>
    </source>
</evidence>
<dbReference type="Gramene" id="ESQ46481">
    <property type="protein sequence ID" value="ESQ46481"/>
    <property type="gene ID" value="EUTSA_v10000530mg"/>
</dbReference>
<evidence type="ECO:0000256" key="2">
    <source>
        <dbReference type="ARBA" id="ARBA00022737"/>
    </source>
</evidence>
<dbReference type="AlphaFoldDB" id="V4NJL5"/>
<evidence type="ECO:0000313" key="6">
    <source>
        <dbReference type="EMBL" id="ESQ46481.1"/>
    </source>
</evidence>
<accession>V4NJL5</accession>
<feature type="non-terminal residue" evidence="6">
    <location>
        <position position="1"/>
    </location>
</feature>
<keyword evidence="4" id="KW-0862">Zinc</keyword>
<name>V4NJL5_EUTSA</name>
<dbReference type="SMART" id="SM00249">
    <property type="entry name" value="PHD"/>
    <property type="match status" value="3"/>
</dbReference>
<dbReference type="InterPro" id="IPR013083">
    <property type="entry name" value="Znf_RING/FYVE/PHD"/>
</dbReference>
<dbReference type="OMA" id="CENRICV"/>
<dbReference type="GO" id="GO:0008270">
    <property type="term" value="F:zinc ion binding"/>
    <property type="evidence" value="ECO:0007669"/>
    <property type="project" value="UniProtKB-KW"/>
</dbReference>
<evidence type="ECO:0000259" key="5">
    <source>
        <dbReference type="SMART" id="SM00249"/>
    </source>
</evidence>
<dbReference type="KEGG" id="eus:EUTSA_v10000530mg"/>
<keyword evidence="1" id="KW-0479">Metal-binding</keyword>
<evidence type="ECO:0000256" key="1">
    <source>
        <dbReference type="ARBA" id="ARBA00022723"/>
    </source>
</evidence>
<organism evidence="6 7">
    <name type="scientific">Eutrema salsugineum</name>
    <name type="common">Saltwater cress</name>
    <name type="synonym">Sisymbrium salsugineum</name>
    <dbReference type="NCBI Taxonomy" id="72664"/>
    <lineage>
        <taxon>Eukaryota</taxon>
        <taxon>Viridiplantae</taxon>
        <taxon>Streptophyta</taxon>
        <taxon>Embryophyta</taxon>
        <taxon>Tracheophyta</taxon>
        <taxon>Spermatophyta</taxon>
        <taxon>Magnoliopsida</taxon>
        <taxon>eudicotyledons</taxon>
        <taxon>Gunneridae</taxon>
        <taxon>Pentapetalae</taxon>
        <taxon>rosids</taxon>
        <taxon>malvids</taxon>
        <taxon>Brassicales</taxon>
        <taxon>Brassicaceae</taxon>
        <taxon>Eutremeae</taxon>
        <taxon>Eutrema</taxon>
    </lineage>
</organism>
<dbReference type="PROSITE" id="PS01359">
    <property type="entry name" value="ZF_PHD_1"/>
    <property type="match status" value="1"/>
</dbReference>
<keyword evidence="2" id="KW-0677">Repeat</keyword>
<dbReference type="EMBL" id="KI517426">
    <property type="protein sequence ID" value="ESQ46481.1"/>
    <property type="molecule type" value="Genomic_DNA"/>
</dbReference>
<dbReference type="InterPro" id="IPR054483">
    <property type="entry name" value="DC1-like_CT"/>
</dbReference>
<dbReference type="Pfam" id="PF22926">
    <property type="entry name" value="C1-like_CT"/>
    <property type="match status" value="1"/>
</dbReference>
<feature type="domain" description="Zinc finger PHD-type" evidence="5">
    <location>
        <begin position="44"/>
        <end position="87"/>
    </location>
</feature>
<evidence type="ECO:0000256" key="3">
    <source>
        <dbReference type="ARBA" id="ARBA00022771"/>
    </source>
</evidence>
<reference evidence="6 7" key="1">
    <citation type="journal article" date="2013" name="Front. Plant Sci.">
        <title>The Reference Genome of the Halophytic Plant Eutrema salsugineum.</title>
        <authorList>
            <person name="Yang R."/>
            <person name="Jarvis D.E."/>
            <person name="Chen H."/>
            <person name="Beilstein M.A."/>
            <person name="Grimwood J."/>
            <person name="Jenkins J."/>
            <person name="Shu S."/>
            <person name="Prochnik S."/>
            <person name="Xin M."/>
            <person name="Ma C."/>
            <person name="Schmutz J."/>
            <person name="Wing R.A."/>
            <person name="Mitchell-Olds T."/>
            <person name="Schumaker K.S."/>
            <person name="Wang X."/>
        </authorList>
    </citation>
    <scope>NUCLEOTIDE SEQUENCE [LARGE SCALE GENOMIC DNA]</scope>
</reference>
<dbReference type="InterPro" id="IPR019786">
    <property type="entry name" value="Zinc_finger_PHD-type_CS"/>
</dbReference>
<dbReference type="Pfam" id="PF03107">
    <property type="entry name" value="C1_2"/>
    <property type="match status" value="5"/>
</dbReference>
<keyword evidence="3" id="KW-0863">Zinc-finger</keyword>
<dbReference type="InterPro" id="IPR004146">
    <property type="entry name" value="DC1"/>
</dbReference>
<proteinExistence type="predicted"/>
<dbReference type="InterPro" id="IPR053192">
    <property type="entry name" value="Vacuole_Formation_Reg"/>
</dbReference>
<sequence>DKSYYFSNDEDDEFSHSHHLLPLFWCNNKETLILSIDDEIIEENCGACWHNTIGTTYYFCNDCDRWYHKECVESPPTFKSPYHPKHSLQLYIFDNNSRLIPYWLGLPLIYLKPPLITNHKRHQHTLYFFPRKSILRCDVCGLDDNKSFIFVCLHCDFIVHRHCIYLPYVIKISRHKHRVSFVYSLPSQEWSCGVCRQKIDETYGAYSCKMKDCIYAVHSKCATRPTLWDRKELEEEPEEVNESIKPPFEEMTDGTIVHFSHPKHAMRLEEDAKIWDDGKRYCQACILPLYNGKAYTCIRMDCDYILHEACAYLPCVIHHALHFHPLTLEPSFTHTKRWCDLCPRDSFGFKYVCYNGCKFLSFDVRCASISDPYVHHSHMHPLLITSNENYRDRCSICDGKARATLNCDKCGFVLCFGCATLPHKVRYKNDEHLLTLLYEKLSNGIYWCDLCEGTIGPSTGFYRYNECEVTLHIDCLLGADIFMNPGSRIKLGKEEFNVVQNNALTRPICSGCRRRCEYRIMFIAYFGEIYCSLRDIYFYHFKFGELNLNLFI</sequence>
<dbReference type="Gene3D" id="3.30.40.10">
    <property type="entry name" value="Zinc/RING finger domain, C3HC4 (zinc finger)"/>
    <property type="match status" value="1"/>
</dbReference>
<dbReference type="Proteomes" id="UP000030689">
    <property type="component" value="Unassembled WGS sequence"/>
</dbReference>
<dbReference type="PANTHER" id="PTHR32410:SF211">
    <property type="entry name" value="CYSTEINE_HISTIDINE-RICH C1 DOMAIN FAMILY PROTEIN"/>
    <property type="match status" value="1"/>
</dbReference>
<gene>
    <name evidence="6" type="ORF">EUTSA_v10000530mg</name>
</gene>
<evidence type="ECO:0000256" key="4">
    <source>
        <dbReference type="ARBA" id="ARBA00022833"/>
    </source>
</evidence>
<feature type="domain" description="Zinc finger PHD-type" evidence="5">
    <location>
        <begin position="393"/>
        <end position="452"/>
    </location>
</feature>
<feature type="domain" description="Zinc finger PHD-type" evidence="5">
    <location>
        <begin position="136"/>
        <end position="196"/>
    </location>
</feature>
<dbReference type="PANTHER" id="PTHR32410">
    <property type="entry name" value="CYSTEINE/HISTIDINE-RICH C1 DOMAIN FAMILY PROTEIN"/>
    <property type="match status" value="1"/>
</dbReference>
<protein>
    <recommendedName>
        <fullName evidence="5">Zinc finger PHD-type domain-containing protein</fullName>
    </recommendedName>
</protein>
<dbReference type="InterPro" id="IPR001965">
    <property type="entry name" value="Znf_PHD"/>
</dbReference>
<keyword evidence="7" id="KW-1185">Reference proteome</keyword>
<dbReference type="SUPFAM" id="SSF57889">
    <property type="entry name" value="Cysteine-rich domain"/>
    <property type="match status" value="5"/>
</dbReference>
<dbReference type="InterPro" id="IPR046349">
    <property type="entry name" value="C1-like_sf"/>
</dbReference>